<organism evidence="2 3">
    <name type="scientific">Campylobacter jejuni</name>
    <dbReference type="NCBI Taxonomy" id="197"/>
    <lineage>
        <taxon>Bacteria</taxon>
        <taxon>Pseudomonadati</taxon>
        <taxon>Campylobacterota</taxon>
        <taxon>Epsilonproteobacteria</taxon>
        <taxon>Campylobacterales</taxon>
        <taxon>Campylobacteraceae</taxon>
        <taxon>Campylobacter</taxon>
    </lineage>
</organism>
<feature type="region of interest" description="Disordered" evidence="1">
    <location>
        <begin position="1"/>
        <end position="24"/>
    </location>
</feature>
<gene>
    <name evidence="2" type="ORF">FH034_10575</name>
</gene>
<sequence length="24" mass="2622">VYIAQPDGELVVTDPDSDEKGLNF</sequence>
<evidence type="ECO:0000313" key="2">
    <source>
        <dbReference type="EMBL" id="TNO39782.1"/>
    </source>
</evidence>
<protein>
    <submittedName>
        <fullName evidence="2">Chemotaxis protein</fullName>
    </submittedName>
</protein>
<comment type="caution">
    <text evidence="2">The sequence shown here is derived from an EMBL/GenBank/DDBJ whole genome shotgun (WGS) entry which is preliminary data.</text>
</comment>
<dbReference type="AlphaFoldDB" id="A0A5C4YC67"/>
<feature type="non-terminal residue" evidence="2">
    <location>
        <position position="1"/>
    </location>
</feature>
<reference evidence="2 3" key="1">
    <citation type="submission" date="2019-06" db="EMBL/GenBank/DDBJ databases">
        <title>Epidemiology of MDR Campylobacter spp.</title>
        <authorList>
            <person name="Addetia A."/>
            <person name="Greninger A."/>
            <person name="Fang F."/>
        </authorList>
    </citation>
    <scope>NUCLEOTIDE SEQUENCE [LARGE SCALE GENOMIC DNA]</scope>
    <source>
        <strain evidence="2 3">HMC314</strain>
    </source>
</reference>
<evidence type="ECO:0000256" key="1">
    <source>
        <dbReference type="SAM" id="MobiDB-lite"/>
    </source>
</evidence>
<proteinExistence type="predicted"/>
<dbReference type="EMBL" id="VEVS01000144">
    <property type="protein sequence ID" value="TNO39782.1"/>
    <property type="molecule type" value="Genomic_DNA"/>
</dbReference>
<accession>A0A5C4YC67</accession>
<evidence type="ECO:0000313" key="3">
    <source>
        <dbReference type="Proteomes" id="UP000312397"/>
    </source>
</evidence>
<dbReference type="Proteomes" id="UP000312397">
    <property type="component" value="Unassembled WGS sequence"/>
</dbReference>
<name>A0A5C4YC67_CAMJU</name>